<organism evidence="4 5">
    <name type="scientific">Pararhodobacter zhoushanensis</name>
    <dbReference type="NCBI Taxonomy" id="2479545"/>
    <lineage>
        <taxon>Bacteria</taxon>
        <taxon>Pseudomonadati</taxon>
        <taxon>Pseudomonadota</taxon>
        <taxon>Alphaproteobacteria</taxon>
        <taxon>Rhodobacterales</taxon>
        <taxon>Paracoccaceae</taxon>
        <taxon>Pararhodobacter</taxon>
    </lineage>
</organism>
<evidence type="ECO:0000313" key="4">
    <source>
        <dbReference type="EMBL" id="MCW1931202.1"/>
    </source>
</evidence>
<dbReference type="InterPro" id="IPR008207">
    <property type="entry name" value="Sig_transdc_His_kin_Hpt_dom"/>
</dbReference>
<name>A0ABT3GUH1_9RHOB</name>
<dbReference type="Proteomes" id="UP001208938">
    <property type="component" value="Unassembled WGS sequence"/>
</dbReference>
<dbReference type="Gene3D" id="1.20.120.160">
    <property type="entry name" value="HPT domain"/>
    <property type="match status" value="1"/>
</dbReference>
<dbReference type="PROSITE" id="PS50894">
    <property type="entry name" value="HPT"/>
    <property type="match status" value="1"/>
</dbReference>
<keyword evidence="1" id="KW-0902">Two-component regulatory system</keyword>
<dbReference type="CDD" id="cd00088">
    <property type="entry name" value="HPT"/>
    <property type="match status" value="1"/>
</dbReference>
<gene>
    <name evidence="4" type="ORF">OKW52_02685</name>
</gene>
<feature type="modified residue" description="Phosphohistidine" evidence="2">
    <location>
        <position position="50"/>
    </location>
</feature>
<reference evidence="4 5" key="1">
    <citation type="submission" date="2022-10" db="EMBL/GenBank/DDBJ databases">
        <title>Pararhodobacter sp. nov., isolated from marine algae.</title>
        <authorList>
            <person name="Choi B.J."/>
            <person name="Kim J.M."/>
            <person name="Lee J.K."/>
            <person name="Choi D.G."/>
            <person name="Jeon C.O."/>
        </authorList>
    </citation>
    <scope>NUCLEOTIDE SEQUENCE [LARGE SCALE GENOMIC DNA]</scope>
    <source>
        <strain evidence="4 5">ZQ420</strain>
    </source>
</reference>
<protein>
    <submittedName>
        <fullName evidence="4">Hpt domain-containing protein</fullName>
    </submittedName>
</protein>
<evidence type="ECO:0000256" key="1">
    <source>
        <dbReference type="ARBA" id="ARBA00023012"/>
    </source>
</evidence>
<dbReference type="InterPro" id="IPR036641">
    <property type="entry name" value="HPT_dom_sf"/>
</dbReference>
<keyword evidence="5" id="KW-1185">Reference proteome</keyword>
<evidence type="ECO:0000259" key="3">
    <source>
        <dbReference type="PROSITE" id="PS50894"/>
    </source>
</evidence>
<feature type="domain" description="HPt" evidence="3">
    <location>
        <begin position="7"/>
        <end position="106"/>
    </location>
</feature>
<dbReference type="Pfam" id="PF01627">
    <property type="entry name" value="Hpt"/>
    <property type="match status" value="1"/>
</dbReference>
<proteinExistence type="predicted"/>
<sequence>MIDWEHVNQLRTDVGDGFDDIVEVFLQEVSDRLARVDVDADLQTLAADLHFLKGAALNLGFQDFAERCARGEDSAMAGRRGEVTLSELIQSFEDTRAAFVSGLSRQAA</sequence>
<accession>A0ABT3GUH1</accession>
<dbReference type="EMBL" id="JAPDFL010000001">
    <property type="protein sequence ID" value="MCW1931202.1"/>
    <property type="molecule type" value="Genomic_DNA"/>
</dbReference>
<keyword evidence="2" id="KW-0597">Phosphoprotein</keyword>
<dbReference type="RefSeq" id="WP_264504345.1">
    <property type="nucleotide sequence ID" value="NZ_JAPDFL010000001.1"/>
</dbReference>
<evidence type="ECO:0000256" key="2">
    <source>
        <dbReference type="PROSITE-ProRule" id="PRU00110"/>
    </source>
</evidence>
<comment type="caution">
    <text evidence="4">The sequence shown here is derived from an EMBL/GenBank/DDBJ whole genome shotgun (WGS) entry which is preliminary data.</text>
</comment>
<dbReference type="SUPFAM" id="SSF47226">
    <property type="entry name" value="Histidine-containing phosphotransfer domain, HPT domain"/>
    <property type="match status" value="1"/>
</dbReference>
<evidence type="ECO:0000313" key="5">
    <source>
        <dbReference type="Proteomes" id="UP001208938"/>
    </source>
</evidence>